<dbReference type="InterPro" id="IPR054653">
    <property type="entry name" value="EpsI_type_B_pred"/>
</dbReference>
<proteinExistence type="predicted"/>
<feature type="signal peptide" evidence="1">
    <location>
        <begin position="1"/>
        <end position="21"/>
    </location>
</feature>
<feature type="domain" description="Methanolan biosynthesis EpsI" evidence="2">
    <location>
        <begin position="7"/>
        <end position="215"/>
    </location>
</feature>
<dbReference type="Pfam" id="PF11984">
    <property type="entry name" value="DUF3485"/>
    <property type="match status" value="1"/>
</dbReference>
<evidence type="ECO:0000259" key="2">
    <source>
        <dbReference type="Pfam" id="PF11984"/>
    </source>
</evidence>
<keyword evidence="1" id="KW-0732">Signal</keyword>
<keyword evidence="4" id="KW-1185">Reference proteome</keyword>
<organism evidence="3 4">
    <name type="scientific">Rubrivivax rivuli</name>
    <dbReference type="NCBI Taxonomy" id="1862385"/>
    <lineage>
        <taxon>Bacteria</taxon>
        <taxon>Pseudomonadati</taxon>
        <taxon>Pseudomonadota</taxon>
        <taxon>Betaproteobacteria</taxon>
        <taxon>Burkholderiales</taxon>
        <taxon>Sphaerotilaceae</taxon>
        <taxon>Rubrivivax</taxon>
    </lineage>
</organism>
<dbReference type="NCBIfam" id="TIGR02914">
    <property type="entry name" value="EpsI_fam"/>
    <property type="match status" value="1"/>
</dbReference>
<evidence type="ECO:0000256" key="1">
    <source>
        <dbReference type="SAM" id="SignalP"/>
    </source>
</evidence>
<protein>
    <submittedName>
        <fullName evidence="3">EpsI family protein</fullName>
    </submittedName>
</protein>
<dbReference type="InterPro" id="IPR014263">
    <property type="entry name" value="Methanolan_biosynth_EpsI"/>
</dbReference>
<reference evidence="3 4" key="1">
    <citation type="submission" date="2019-01" db="EMBL/GenBank/DDBJ databases">
        <authorList>
            <person name="Chen W.-M."/>
        </authorList>
    </citation>
    <scope>NUCLEOTIDE SEQUENCE [LARGE SCALE GENOMIC DNA]</scope>
    <source>
        <strain evidence="3 4">KYPY4</strain>
    </source>
</reference>
<dbReference type="Proteomes" id="UP000285575">
    <property type="component" value="Unassembled WGS sequence"/>
</dbReference>
<evidence type="ECO:0000313" key="3">
    <source>
        <dbReference type="EMBL" id="RVU44331.1"/>
    </source>
</evidence>
<dbReference type="RefSeq" id="WP_128229879.1">
    <property type="nucleotide sequence ID" value="NZ_SACR01000005.1"/>
</dbReference>
<dbReference type="NCBIfam" id="NF045609">
    <property type="entry name" value="EpsI_type_B"/>
    <property type="match status" value="1"/>
</dbReference>
<dbReference type="OrthoDB" id="8583485at2"/>
<accession>A0A437RC16</accession>
<feature type="chain" id="PRO_5019122787" evidence="1">
    <location>
        <begin position="22"/>
        <end position="227"/>
    </location>
</feature>
<name>A0A437RC16_9BURK</name>
<comment type="caution">
    <text evidence="3">The sequence shown here is derived from an EMBL/GenBank/DDBJ whole genome shotgun (WGS) entry which is preliminary data.</text>
</comment>
<gene>
    <name evidence="3" type="primary">epsI</name>
    <name evidence="3" type="ORF">EOE66_16765</name>
</gene>
<sequence length="227" mass="24624">MKRRAVLFAGAAVAASATALAMKPRRRASKDFPPIQLEQQVPGSFGPWTIDKTLVPVLPDPSLQAALDQIYGQVLARTYINRSNGQRVMLSIAYGEDQGTDATAAHRPEFCYTAQGFSVASMGTAVLGLGGRNLTVRRLVGQLQSRREPITYWVTLNDRAVLPGFSRKVEQIMLGLRGQIPDGMLIRVSSLTPDPAVAFGLQEVFLNDLLAALPPELQSRYFGAKAA</sequence>
<dbReference type="EMBL" id="SACR01000005">
    <property type="protein sequence ID" value="RVU44331.1"/>
    <property type="molecule type" value="Genomic_DNA"/>
</dbReference>
<dbReference type="AlphaFoldDB" id="A0A437RC16"/>
<evidence type="ECO:0000313" key="4">
    <source>
        <dbReference type="Proteomes" id="UP000285575"/>
    </source>
</evidence>